<dbReference type="Proteomes" id="UP000269015">
    <property type="component" value="Chromosome"/>
</dbReference>
<gene>
    <name evidence="1" type="ORF">EG352_07370</name>
</gene>
<evidence type="ECO:0000313" key="1">
    <source>
        <dbReference type="EMBL" id="AZB17599.1"/>
    </source>
</evidence>
<name>A0AAD0YRM3_CHRID</name>
<sequence>MKINEIMNKYYKRDDNSFVRVDKEKNITYVETYTFYTNIGIWYKYKQYKIEEKMQETTEIEFNKAYKKALTKLVSKI</sequence>
<accession>A0AAD0YRM3</accession>
<protein>
    <submittedName>
        <fullName evidence="1">Uncharacterized protein</fullName>
    </submittedName>
</protein>
<evidence type="ECO:0000313" key="2">
    <source>
        <dbReference type="Proteomes" id="UP000269015"/>
    </source>
</evidence>
<dbReference type="EMBL" id="CP033930">
    <property type="protein sequence ID" value="AZB17599.1"/>
    <property type="molecule type" value="Genomic_DNA"/>
</dbReference>
<reference evidence="1 2" key="1">
    <citation type="submission" date="2018-11" db="EMBL/GenBank/DDBJ databases">
        <title>Proposal to divide the Flavobacteriaceae and reorganize its genera based on Amino Acid Identity values calculated from whole genome sequences.</title>
        <authorList>
            <person name="Nicholson A.C."/>
            <person name="Gulvik C.A."/>
            <person name="Whitney A.M."/>
            <person name="Humrighouse B.W."/>
            <person name="Bell M."/>
            <person name="Holmes B."/>
            <person name="Steigerwalt A.G."/>
            <person name="Villarma A."/>
            <person name="Sheth M."/>
            <person name="Batra D."/>
            <person name="Pryor J."/>
            <person name="Bernardet J.-F."/>
            <person name="Hugo C."/>
            <person name="Kampfer P."/>
            <person name="Newman J."/>
            <person name="McQuiston J.R."/>
        </authorList>
    </citation>
    <scope>NUCLEOTIDE SEQUENCE [LARGE SCALE GENOMIC DNA]</scope>
    <source>
        <strain evidence="1 2">H5559</strain>
    </source>
</reference>
<dbReference type="AlphaFoldDB" id="A0AAD0YRM3"/>
<proteinExistence type="predicted"/>
<organism evidence="1 2">
    <name type="scientific">Chryseobacterium indologenes</name>
    <name type="common">Flavobacterium indologenes</name>
    <dbReference type="NCBI Taxonomy" id="253"/>
    <lineage>
        <taxon>Bacteria</taxon>
        <taxon>Pseudomonadati</taxon>
        <taxon>Bacteroidota</taxon>
        <taxon>Flavobacteriia</taxon>
        <taxon>Flavobacteriales</taxon>
        <taxon>Weeksellaceae</taxon>
        <taxon>Chryseobacterium group</taxon>
        <taxon>Chryseobacterium</taxon>
    </lineage>
</organism>